<reference evidence="1" key="1">
    <citation type="submission" date="2021-05" db="EMBL/GenBank/DDBJ databases">
        <title>Complete genome sequence of the cellulolytic planctomycete Telmatocola sphagniphila SP2T and characterization of the first cellulase from planctomycetes.</title>
        <authorList>
            <person name="Rakitin A.L."/>
            <person name="Beletsky A.V."/>
            <person name="Naumoff D.G."/>
            <person name="Kulichevskaya I.S."/>
            <person name="Mardanov A.V."/>
            <person name="Ravin N.V."/>
            <person name="Dedysh S.N."/>
        </authorList>
    </citation>
    <scope>NUCLEOTIDE SEQUENCE</scope>
    <source>
        <strain evidence="1">SP2T</strain>
    </source>
</reference>
<dbReference type="RefSeq" id="WP_213495265.1">
    <property type="nucleotide sequence ID" value="NZ_CP074694.1"/>
</dbReference>
<organism evidence="1 2">
    <name type="scientific">Telmatocola sphagniphila</name>
    <dbReference type="NCBI Taxonomy" id="1123043"/>
    <lineage>
        <taxon>Bacteria</taxon>
        <taxon>Pseudomonadati</taxon>
        <taxon>Planctomycetota</taxon>
        <taxon>Planctomycetia</taxon>
        <taxon>Gemmatales</taxon>
        <taxon>Gemmataceae</taxon>
    </lineage>
</organism>
<evidence type="ECO:0000313" key="2">
    <source>
        <dbReference type="Proteomes" id="UP000676194"/>
    </source>
</evidence>
<proteinExistence type="predicted"/>
<dbReference type="Proteomes" id="UP000676194">
    <property type="component" value="Chromosome"/>
</dbReference>
<name>A0A8E6ESU5_9BACT</name>
<evidence type="ECO:0000313" key="1">
    <source>
        <dbReference type="EMBL" id="QVL31384.1"/>
    </source>
</evidence>
<accession>A0A8E6ESU5</accession>
<dbReference type="EMBL" id="CP074694">
    <property type="protein sequence ID" value="QVL31384.1"/>
    <property type="molecule type" value="Genomic_DNA"/>
</dbReference>
<dbReference type="AlphaFoldDB" id="A0A8E6ESU5"/>
<keyword evidence="2" id="KW-1185">Reference proteome</keyword>
<protein>
    <submittedName>
        <fullName evidence="1">Uncharacterized protein</fullName>
    </submittedName>
</protein>
<dbReference type="KEGG" id="tsph:KIH39_21440"/>
<gene>
    <name evidence="1" type="ORF">KIH39_21440</name>
</gene>
<sequence>MKSDYVAARALLAPQTQQDVSIEKITAEEARMHPKTKPAEVSAIEFEPISGQRAINIFLKGQQGVRVFLLSTASYG</sequence>